<dbReference type="GO" id="GO:0005634">
    <property type="term" value="C:nucleus"/>
    <property type="evidence" value="ECO:0000318"/>
    <property type="project" value="GO_Central"/>
</dbReference>
<dbReference type="SMART" id="SM00220">
    <property type="entry name" value="S_TKc"/>
    <property type="match status" value="1"/>
</dbReference>
<name>A0A2A6BL71_PRIPA</name>
<dbReference type="InterPro" id="IPR000719">
    <property type="entry name" value="Prot_kinase_dom"/>
</dbReference>
<sequence length="402" mass="46603">MVEQRKLVNMRGRTIARSETESFKQPSDFFVLASIFTNFCYRSVPMDLGEGAYGSVLGFQSKFDDAVGIAVKKYAQRCFRELQLIRSLGHENIVKWISAYTVAEPLSSRNQGPYSIYLITEYAGLDLRIRLNNEEKNKQYTLRSFKRMISELLRALKYLKSANVIHRDLKPSNIAIDARGKLTLLDFGMARAFNINQELTTDSGTCVYRALETIVVWHGNYAAWSMDERLRIYDDKADMWSVGAILCEMITGLVLFYVQVEPGKTASAIDVIRKALQICGPIPDYVISRFDTDSLRKKLRKENANASPRIDFIQYFREHGRSWLRREIEADRVDLDDFINRTLVFDYEDRMSVDEALAHPFLASERRLEKEVVAHFQIQDEENRSVEKWQERILEFINNPNP</sequence>
<dbReference type="InterPro" id="IPR011009">
    <property type="entry name" value="Kinase-like_dom_sf"/>
</dbReference>
<dbReference type="GO" id="GO:0005524">
    <property type="term" value="F:ATP binding"/>
    <property type="evidence" value="ECO:0007669"/>
    <property type="project" value="UniProtKB-UniRule"/>
</dbReference>
<dbReference type="GO" id="GO:0005737">
    <property type="term" value="C:cytoplasm"/>
    <property type="evidence" value="ECO:0000318"/>
    <property type="project" value="GO_Central"/>
</dbReference>
<dbReference type="FunFam" id="1.10.510.10:FF:001898">
    <property type="entry name" value="Uncharacterized protein"/>
    <property type="match status" value="1"/>
</dbReference>
<dbReference type="PROSITE" id="PS00107">
    <property type="entry name" value="PROTEIN_KINASE_ATP"/>
    <property type="match status" value="1"/>
</dbReference>
<gene>
    <name evidence="3" type="primary">WBGene00274334</name>
</gene>
<protein>
    <submittedName>
        <fullName evidence="3">Phosphotransferase</fullName>
    </submittedName>
</protein>
<accession>A0A2A6BL71</accession>
<evidence type="ECO:0000313" key="4">
    <source>
        <dbReference type="Proteomes" id="UP000005239"/>
    </source>
</evidence>
<organism evidence="3 4">
    <name type="scientific">Pristionchus pacificus</name>
    <name type="common">Parasitic nematode worm</name>
    <dbReference type="NCBI Taxonomy" id="54126"/>
    <lineage>
        <taxon>Eukaryota</taxon>
        <taxon>Metazoa</taxon>
        <taxon>Ecdysozoa</taxon>
        <taxon>Nematoda</taxon>
        <taxon>Chromadorea</taxon>
        <taxon>Rhabditida</taxon>
        <taxon>Rhabditina</taxon>
        <taxon>Diplogasteromorpha</taxon>
        <taxon>Diplogasteroidea</taxon>
        <taxon>Neodiplogasteridae</taxon>
        <taxon>Pristionchus</taxon>
    </lineage>
</organism>
<dbReference type="InterPro" id="IPR050117">
    <property type="entry name" value="MAPK"/>
</dbReference>
<dbReference type="FunFam" id="3.30.200.20:FF:001217">
    <property type="entry name" value="Protein kinase"/>
    <property type="match status" value="1"/>
</dbReference>
<reference evidence="4" key="1">
    <citation type="journal article" date="2008" name="Nat. Genet.">
        <title>The Pristionchus pacificus genome provides a unique perspective on nematode lifestyle and parasitism.</title>
        <authorList>
            <person name="Dieterich C."/>
            <person name="Clifton S.W."/>
            <person name="Schuster L.N."/>
            <person name="Chinwalla A."/>
            <person name="Delehaunty K."/>
            <person name="Dinkelacker I."/>
            <person name="Fulton L."/>
            <person name="Fulton R."/>
            <person name="Godfrey J."/>
            <person name="Minx P."/>
            <person name="Mitreva M."/>
            <person name="Roeseler W."/>
            <person name="Tian H."/>
            <person name="Witte H."/>
            <person name="Yang S.P."/>
            <person name="Wilson R.K."/>
            <person name="Sommer R.J."/>
        </authorList>
    </citation>
    <scope>NUCLEOTIDE SEQUENCE [LARGE SCALE GENOMIC DNA]</scope>
    <source>
        <strain evidence="4">PS312</strain>
    </source>
</reference>
<reference evidence="3" key="2">
    <citation type="submission" date="2022-06" db="UniProtKB">
        <authorList>
            <consortium name="EnsemblMetazoa"/>
        </authorList>
    </citation>
    <scope>IDENTIFICATION</scope>
    <source>
        <strain evidence="3">PS312</strain>
    </source>
</reference>
<dbReference type="PROSITE" id="PS50011">
    <property type="entry name" value="PROTEIN_KINASE_DOM"/>
    <property type="match status" value="1"/>
</dbReference>
<dbReference type="Proteomes" id="UP000005239">
    <property type="component" value="Unassembled WGS sequence"/>
</dbReference>
<dbReference type="GO" id="GO:0035556">
    <property type="term" value="P:intracellular signal transduction"/>
    <property type="evidence" value="ECO:0000318"/>
    <property type="project" value="GO_Central"/>
</dbReference>
<dbReference type="AlphaFoldDB" id="A0A2A6BL71"/>
<evidence type="ECO:0000256" key="1">
    <source>
        <dbReference type="ARBA" id="ARBA00022741"/>
    </source>
</evidence>
<accession>A0A8R1YR89</accession>
<dbReference type="Gene3D" id="3.30.200.20">
    <property type="entry name" value="Phosphorylase Kinase, domain 1"/>
    <property type="match status" value="1"/>
</dbReference>
<dbReference type="SUPFAM" id="SSF56112">
    <property type="entry name" value="Protein kinase-like (PK-like)"/>
    <property type="match status" value="1"/>
</dbReference>
<keyword evidence="1" id="KW-0547">Nucleotide-binding</keyword>
<keyword evidence="2" id="KW-0067">ATP-binding</keyword>
<dbReference type="InterPro" id="IPR017441">
    <property type="entry name" value="Protein_kinase_ATP_BS"/>
</dbReference>
<evidence type="ECO:0000256" key="2">
    <source>
        <dbReference type="ARBA" id="ARBA00022840"/>
    </source>
</evidence>
<dbReference type="Pfam" id="PF00069">
    <property type="entry name" value="Pkinase"/>
    <property type="match status" value="1"/>
</dbReference>
<keyword evidence="4" id="KW-1185">Reference proteome</keyword>
<proteinExistence type="predicted"/>
<evidence type="ECO:0000313" key="3">
    <source>
        <dbReference type="EnsemblMetazoa" id="PPA35965.1"/>
    </source>
</evidence>
<dbReference type="EnsemblMetazoa" id="PPA35965.1">
    <property type="protein sequence ID" value="PPA35965.1"/>
    <property type="gene ID" value="WBGene00274334"/>
</dbReference>
<dbReference type="PANTHER" id="PTHR24055">
    <property type="entry name" value="MITOGEN-ACTIVATED PROTEIN KINASE"/>
    <property type="match status" value="1"/>
</dbReference>
<dbReference type="Gene3D" id="1.10.510.10">
    <property type="entry name" value="Transferase(Phosphotransferase) domain 1"/>
    <property type="match status" value="1"/>
</dbReference>
<dbReference type="GO" id="GO:0004674">
    <property type="term" value="F:protein serine/threonine kinase activity"/>
    <property type="evidence" value="ECO:0000318"/>
    <property type="project" value="GO_Central"/>
</dbReference>